<organism evidence="2">
    <name type="scientific">Anthurium amnicola</name>
    <dbReference type="NCBI Taxonomy" id="1678845"/>
    <lineage>
        <taxon>Eukaryota</taxon>
        <taxon>Viridiplantae</taxon>
        <taxon>Streptophyta</taxon>
        <taxon>Embryophyta</taxon>
        <taxon>Tracheophyta</taxon>
        <taxon>Spermatophyta</taxon>
        <taxon>Magnoliopsida</taxon>
        <taxon>Liliopsida</taxon>
        <taxon>Araceae</taxon>
        <taxon>Pothoideae</taxon>
        <taxon>Potheae</taxon>
        <taxon>Anthurium</taxon>
    </lineage>
</organism>
<reference evidence="2" key="1">
    <citation type="submission" date="2015-07" db="EMBL/GenBank/DDBJ databases">
        <title>Transcriptome Assembly of Anthurium amnicola.</title>
        <authorList>
            <person name="Suzuki J."/>
        </authorList>
    </citation>
    <scope>NUCLEOTIDE SEQUENCE</scope>
</reference>
<dbReference type="GO" id="GO:0003677">
    <property type="term" value="F:DNA binding"/>
    <property type="evidence" value="ECO:0007669"/>
    <property type="project" value="UniProtKB-KW"/>
</dbReference>
<feature type="region of interest" description="Disordered" evidence="1">
    <location>
        <begin position="78"/>
        <end position="99"/>
    </location>
</feature>
<accession>A0A1D1YR72</accession>
<evidence type="ECO:0000256" key="1">
    <source>
        <dbReference type="SAM" id="MobiDB-lite"/>
    </source>
</evidence>
<sequence>MTIKLLSMLTLGVETSLSNSSICLTTIRCSSTPRNSKSDWEVGSAIVNPDPIPDPIWPIQPDPDDSMEFYFESKKLNEPELADSDSDSTQSCPIPIVPT</sequence>
<name>A0A1D1YR72_9ARAE</name>
<protein>
    <submittedName>
        <fullName evidence="2">ADNP homeobox protein 2</fullName>
    </submittedName>
</protein>
<gene>
    <name evidence="2" type="primary">Adnp2</name>
    <name evidence="2" type="ORF">g.121030</name>
</gene>
<dbReference type="AlphaFoldDB" id="A0A1D1YR72"/>
<proteinExistence type="predicted"/>
<keyword evidence="2" id="KW-0238">DNA-binding</keyword>
<evidence type="ECO:0000313" key="2">
    <source>
        <dbReference type="EMBL" id="JAT57114.1"/>
    </source>
</evidence>
<dbReference type="EMBL" id="GDJX01010822">
    <property type="protein sequence ID" value="JAT57114.1"/>
    <property type="molecule type" value="Transcribed_RNA"/>
</dbReference>
<keyword evidence="2" id="KW-0371">Homeobox</keyword>